<dbReference type="Proteomes" id="UP000603904">
    <property type="component" value="Unassembled WGS sequence"/>
</dbReference>
<proteinExistence type="predicted"/>
<gene>
    <name evidence="3" type="ORF">Mco01_78100</name>
</gene>
<dbReference type="PANTHER" id="PTHR33164">
    <property type="entry name" value="TRANSCRIPTIONAL REGULATOR, MARR FAMILY"/>
    <property type="match status" value="1"/>
</dbReference>
<dbReference type="SUPFAM" id="SSF46785">
    <property type="entry name" value="Winged helix' DNA-binding domain"/>
    <property type="match status" value="1"/>
</dbReference>
<protein>
    <submittedName>
        <fullName evidence="3">MarR family transcriptional regulator</fullName>
    </submittedName>
</protein>
<dbReference type="PROSITE" id="PS50995">
    <property type="entry name" value="HTH_MARR_2"/>
    <property type="match status" value="1"/>
</dbReference>
<dbReference type="SMART" id="SM00347">
    <property type="entry name" value="HTH_MARR"/>
    <property type="match status" value="1"/>
</dbReference>
<organism evidence="2">
    <name type="scientific">Microbispora corallina</name>
    <dbReference type="NCBI Taxonomy" id="83302"/>
    <lineage>
        <taxon>Bacteria</taxon>
        <taxon>Bacillati</taxon>
        <taxon>Actinomycetota</taxon>
        <taxon>Actinomycetes</taxon>
        <taxon>Streptosporangiales</taxon>
        <taxon>Streptosporangiaceae</taxon>
        <taxon>Microbispora</taxon>
    </lineage>
</organism>
<dbReference type="PRINTS" id="PR00598">
    <property type="entry name" value="HTHMARR"/>
</dbReference>
<feature type="domain" description="HTH marR-type" evidence="1">
    <location>
        <begin position="13"/>
        <end position="145"/>
    </location>
</feature>
<name>E2IHD6_9ACTN</name>
<dbReference type="GO" id="GO:0003700">
    <property type="term" value="F:DNA-binding transcription factor activity"/>
    <property type="evidence" value="ECO:0007669"/>
    <property type="project" value="InterPro"/>
</dbReference>
<dbReference type="InterPro" id="IPR036388">
    <property type="entry name" value="WH-like_DNA-bd_sf"/>
</dbReference>
<accession>E2IHD6</accession>
<reference evidence="2" key="1">
    <citation type="journal article" date="2010" name="Proc. Natl. Acad. Sci. U.S.A.">
        <title>Microbisporicin gene cluster reveals unusual features of lantibiotic biosynthesis in actinomycetes.</title>
        <authorList>
            <person name="Foulston L.C."/>
            <person name="Bibb M.J."/>
        </authorList>
    </citation>
    <scope>NUCLEOTIDE SEQUENCE</scope>
    <source>
        <strain evidence="2">NRRL 30420</strain>
    </source>
</reference>
<keyword evidence="4" id="KW-1185">Reference proteome</keyword>
<dbReference type="RefSeq" id="WP_204061777.1">
    <property type="nucleotide sequence ID" value="NZ_BAAAGP010000066.1"/>
</dbReference>
<evidence type="ECO:0000313" key="4">
    <source>
        <dbReference type="Proteomes" id="UP000603904"/>
    </source>
</evidence>
<dbReference type="InterPro" id="IPR036390">
    <property type="entry name" value="WH_DNA-bd_sf"/>
</dbReference>
<evidence type="ECO:0000313" key="2">
    <source>
        <dbReference type="EMBL" id="ADK32574.1"/>
    </source>
</evidence>
<dbReference type="EMBL" id="BOOC01000081">
    <property type="protein sequence ID" value="GIH44810.1"/>
    <property type="molecule type" value="Genomic_DNA"/>
</dbReference>
<dbReference type="InterPro" id="IPR000835">
    <property type="entry name" value="HTH_MarR-typ"/>
</dbReference>
<dbReference type="Gene3D" id="1.10.10.10">
    <property type="entry name" value="Winged helix-like DNA-binding domain superfamily/Winged helix DNA-binding domain"/>
    <property type="match status" value="1"/>
</dbReference>
<dbReference type="Pfam" id="PF12802">
    <property type="entry name" value="MarR_2"/>
    <property type="match status" value="1"/>
</dbReference>
<dbReference type="InterPro" id="IPR039422">
    <property type="entry name" value="MarR/SlyA-like"/>
</dbReference>
<dbReference type="PANTHER" id="PTHR33164:SF95">
    <property type="entry name" value="TRANSCRIPTIONAL REGULATOR"/>
    <property type="match status" value="1"/>
</dbReference>
<dbReference type="EMBL" id="HM536998">
    <property type="protein sequence ID" value="ADK32574.1"/>
    <property type="molecule type" value="Genomic_DNA"/>
</dbReference>
<dbReference type="GO" id="GO:0006950">
    <property type="term" value="P:response to stress"/>
    <property type="evidence" value="ECO:0007669"/>
    <property type="project" value="TreeGrafter"/>
</dbReference>
<reference evidence="3 4" key="2">
    <citation type="submission" date="2021-01" db="EMBL/GenBank/DDBJ databases">
        <title>Whole genome shotgun sequence of Microbispora corallina NBRC 16416.</title>
        <authorList>
            <person name="Komaki H."/>
            <person name="Tamura T."/>
        </authorList>
    </citation>
    <scope>NUCLEOTIDE SEQUENCE [LARGE SCALE GENOMIC DNA]</scope>
    <source>
        <strain evidence="3 4">NBRC 16416</strain>
    </source>
</reference>
<sequence length="148" mass="16073">MEIAEHKTPARLRTLPSWLINQAAIRANRVTDQALADLGSRRHHFAMLAALEEFGPSSQADLGRCTAIDRSDVVAAIDALAEQGYVQRGPDPSDGRRNVITITAEGTGHLRRLGAVVAAAQDELLRSWSAAERDTLLDLLTRIVSKVP</sequence>
<dbReference type="AlphaFoldDB" id="E2IHD6"/>
<evidence type="ECO:0000259" key="1">
    <source>
        <dbReference type="PROSITE" id="PS50995"/>
    </source>
</evidence>
<evidence type="ECO:0000313" key="3">
    <source>
        <dbReference type="EMBL" id="GIH44810.1"/>
    </source>
</evidence>